<gene>
    <name evidence="1" type="ORF">MBAV_002318</name>
</gene>
<evidence type="ECO:0000313" key="1">
    <source>
        <dbReference type="EMBL" id="KJU85488.1"/>
    </source>
</evidence>
<comment type="caution">
    <text evidence="1">The sequence shown here is derived from an EMBL/GenBank/DDBJ whole genome shotgun (WGS) entry which is preliminary data.</text>
</comment>
<dbReference type="AlphaFoldDB" id="A0A0F3GXR8"/>
<protein>
    <submittedName>
        <fullName evidence="1">DNA polymerase beta subunit</fullName>
    </submittedName>
</protein>
<sequence>LRDLKMPEDILVYTVDEFSQLSDDVSTLCYKIKHEGIKLYESV</sequence>
<dbReference type="EMBL" id="LACI01001003">
    <property type="protein sequence ID" value="KJU85488.1"/>
    <property type="molecule type" value="Genomic_DNA"/>
</dbReference>
<dbReference type="Proteomes" id="UP000033423">
    <property type="component" value="Unassembled WGS sequence"/>
</dbReference>
<name>A0A0F3GXR8_9BACT</name>
<accession>A0A0F3GXR8</accession>
<evidence type="ECO:0000313" key="2">
    <source>
        <dbReference type="Proteomes" id="UP000033423"/>
    </source>
</evidence>
<proteinExistence type="predicted"/>
<keyword evidence="2" id="KW-1185">Reference proteome</keyword>
<reference evidence="1 2" key="1">
    <citation type="submission" date="2015-02" db="EMBL/GenBank/DDBJ databases">
        <title>Single-cell genomics of uncultivated deep-branching MTB reveals a conserved set of magnetosome genes.</title>
        <authorList>
            <person name="Kolinko S."/>
            <person name="Richter M."/>
            <person name="Glockner F.O."/>
            <person name="Brachmann A."/>
            <person name="Schuler D."/>
        </authorList>
    </citation>
    <scope>NUCLEOTIDE SEQUENCE [LARGE SCALE GENOMIC DNA]</scope>
    <source>
        <strain evidence="1">TM-1</strain>
    </source>
</reference>
<organism evidence="1 2">
    <name type="scientific">Candidatus Magnetobacterium bavaricum</name>
    <dbReference type="NCBI Taxonomy" id="29290"/>
    <lineage>
        <taxon>Bacteria</taxon>
        <taxon>Pseudomonadati</taxon>
        <taxon>Nitrospirota</taxon>
        <taxon>Thermodesulfovibrionia</taxon>
        <taxon>Thermodesulfovibrionales</taxon>
        <taxon>Candidatus Magnetobacteriaceae</taxon>
        <taxon>Candidatus Magnetobacterium</taxon>
    </lineage>
</organism>
<feature type="non-terminal residue" evidence="1">
    <location>
        <position position="1"/>
    </location>
</feature>